<evidence type="ECO:0000259" key="6">
    <source>
        <dbReference type="Pfam" id="PF14748"/>
    </source>
</evidence>
<keyword evidence="8" id="KW-1185">Reference proteome</keyword>
<dbReference type="RefSeq" id="WP_380927253.1">
    <property type="nucleotide sequence ID" value="NZ_JBHUGS010000001.1"/>
</dbReference>
<dbReference type="PANTHER" id="PTHR11645">
    <property type="entry name" value="PYRROLINE-5-CARBOXYLATE REDUCTASE"/>
    <property type="match status" value="1"/>
</dbReference>
<dbReference type="HAMAP" id="MF_01925">
    <property type="entry name" value="P5C_reductase"/>
    <property type="match status" value="1"/>
</dbReference>
<keyword evidence="2 4" id="KW-0521">NADP</keyword>
<comment type="similarity">
    <text evidence="1 4">Belongs to the pyrroline-5-carboxylate reductase family.</text>
</comment>
<dbReference type="EMBL" id="JBHUGS010000001">
    <property type="protein sequence ID" value="MFD1949664.1"/>
    <property type="molecule type" value="Genomic_DNA"/>
</dbReference>
<feature type="domain" description="Pyrroline-5-carboxylate reductase catalytic N-terminal" evidence="5">
    <location>
        <begin position="9"/>
        <end position="94"/>
    </location>
</feature>
<comment type="function">
    <text evidence="4">Catalyzes the reduction of 1-pyrroline-5-carboxylate (PCA) to L-proline.</text>
</comment>
<comment type="pathway">
    <text evidence="4">Amino-acid biosynthesis; L-proline biosynthesis; L-proline from L-glutamate 5-semialdehyde: step 1/1.</text>
</comment>
<evidence type="ECO:0000256" key="3">
    <source>
        <dbReference type="ARBA" id="ARBA00023002"/>
    </source>
</evidence>
<evidence type="ECO:0000313" key="7">
    <source>
        <dbReference type="EMBL" id="MFD1949664.1"/>
    </source>
</evidence>
<comment type="catalytic activity">
    <reaction evidence="4">
        <text>L-proline + NADP(+) = (S)-1-pyrroline-5-carboxylate + NADPH + 2 H(+)</text>
        <dbReference type="Rhea" id="RHEA:14109"/>
        <dbReference type="ChEBI" id="CHEBI:15378"/>
        <dbReference type="ChEBI" id="CHEBI:17388"/>
        <dbReference type="ChEBI" id="CHEBI:57783"/>
        <dbReference type="ChEBI" id="CHEBI:58349"/>
        <dbReference type="ChEBI" id="CHEBI:60039"/>
        <dbReference type="EC" id="1.5.1.2"/>
    </reaction>
</comment>
<keyword evidence="4" id="KW-0641">Proline biosynthesis</keyword>
<dbReference type="Proteomes" id="UP001597400">
    <property type="component" value="Unassembled WGS sequence"/>
</dbReference>
<comment type="subcellular location">
    <subcellularLocation>
        <location evidence="4">Cytoplasm</location>
    </subcellularLocation>
</comment>
<evidence type="ECO:0000256" key="1">
    <source>
        <dbReference type="ARBA" id="ARBA00005525"/>
    </source>
</evidence>
<organism evidence="7 8">
    <name type="scientific">Sphingomonas arantia</name>
    <dbReference type="NCBI Taxonomy" id="1460676"/>
    <lineage>
        <taxon>Bacteria</taxon>
        <taxon>Pseudomonadati</taxon>
        <taxon>Pseudomonadota</taxon>
        <taxon>Alphaproteobacteria</taxon>
        <taxon>Sphingomonadales</taxon>
        <taxon>Sphingomonadaceae</taxon>
        <taxon>Sphingomonas</taxon>
    </lineage>
</organism>
<comment type="catalytic activity">
    <reaction evidence="4">
        <text>L-proline + NAD(+) = (S)-1-pyrroline-5-carboxylate + NADH + 2 H(+)</text>
        <dbReference type="Rhea" id="RHEA:14105"/>
        <dbReference type="ChEBI" id="CHEBI:15378"/>
        <dbReference type="ChEBI" id="CHEBI:17388"/>
        <dbReference type="ChEBI" id="CHEBI:57540"/>
        <dbReference type="ChEBI" id="CHEBI:57945"/>
        <dbReference type="ChEBI" id="CHEBI:60039"/>
        <dbReference type="EC" id="1.5.1.2"/>
    </reaction>
</comment>
<dbReference type="InterPro" id="IPR028939">
    <property type="entry name" value="P5C_Rdtase_cat_N"/>
</dbReference>
<dbReference type="Gene3D" id="3.40.50.720">
    <property type="entry name" value="NAD(P)-binding Rossmann-like Domain"/>
    <property type="match status" value="1"/>
</dbReference>
<dbReference type="InterPro" id="IPR036291">
    <property type="entry name" value="NAD(P)-bd_dom_sf"/>
</dbReference>
<dbReference type="SUPFAM" id="SSF48179">
    <property type="entry name" value="6-phosphogluconate dehydrogenase C-terminal domain-like"/>
    <property type="match status" value="1"/>
</dbReference>
<keyword evidence="4" id="KW-0963">Cytoplasm</keyword>
<dbReference type="InterPro" id="IPR000304">
    <property type="entry name" value="Pyrroline-COOH_reductase"/>
</dbReference>
<comment type="caution">
    <text evidence="7">The sequence shown here is derived from an EMBL/GenBank/DDBJ whole genome shotgun (WGS) entry which is preliminary data.</text>
</comment>
<reference evidence="8" key="1">
    <citation type="journal article" date="2019" name="Int. J. Syst. Evol. Microbiol.">
        <title>The Global Catalogue of Microorganisms (GCM) 10K type strain sequencing project: providing services to taxonomists for standard genome sequencing and annotation.</title>
        <authorList>
            <consortium name="The Broad Institute Genomics Platform"/>
            <consortium name="The Broad Institute Genome Sequencing Center for Infectious Disease"/>
            <person name="Wu L."/>
            <person name="Ma J."/>
        </authorList>
    </citation>
    <scope>NUCLEOTIDE SEQUENCE [LARGE SCALE GENOMIC DNA]</scope>
    <source>
        <strain evidence="8">CGMCC 1.12702</strain>
    </source>
</reference>
<dbReference type="InterPro" id="IPR008927">
    <property type="entry name" value="6-PGluconate_DH-like_C_sf"/>
</dbReference>
<keyword evidence="4" id="KW-0028">Amino-acid biosynthesis</keyword>
<evidence type="ECO:0000256" key="2">
    <source>
        <dbReference type="ARBA" id="ARBA00022857"/>
    </source>
</evidence>
<dbReference type="SUPFAM" id="SSF51735">
    <property type="entry name" value="NAD(P)-binding Rossmann-fold domains"/>
    <property type="match status" value="1"/>
</dbReference>
<evidence type="ECO:0000256" key="4">
    <source>
        <dbReference type="HAMAP-Rule" id="MF_01925"/>
    </source>
</evidence>
<protein>
    <recommendedName>
        <fullName evidence="4">Pyrroline-5-carboxylate reductase</fullName>
        <shortName evidence="4">P5C reductase</shortName>
        <shortName evidence="4">P5CR</shortName>
        <ecNumber evidence="4">1.5.1.2</ecNumber>
    </recommendedName>
    <alternativeName>
        <fullName evidence="4">PCA reductase</fullName>
    </alternativeName>
</protein>
<evidence type="ECO:0000259" key="5">
    <source>
        <dbReference type="Pfam" id="PF03807"/>
    </source>
</evidence>
<dbReference type="Pfam" id="PF14748">
    <property type="entry name" value="P5CR_dimer"/>
    <property type="match status" value="1"/>
</dbReference>
<accession>A0ABW4TSM9</accession>
<dbReference type="PANTHER" id="PTHR11645:SF0">
    <property type="entry name" value="PYRROLINE-5-CARBOXYLATE REDUCTASE 3"/>
    <property type="match status" value="1"/>
</dbReference>
<dbReference type="PIRSF" id="PIRSF000193">
    <property type="entry name" value="Pyrrol-5-carb_rd"/>
    <property type="match status" value="1"/>
</dbReference>
<dbReference type="Gene3D" id="1.10.3730.10">
    <property type="entry name" value="ProC C-terminal domain-like"/>
    <property type="match status" value="1"/>
</dbReference>
<sequence length="266" mass="26590">MSFGSIWAVGAGNMGGAMLRRWLATGLDPARLTVIRKSGVAFAEGVTTLSAVPTDSDAPELVLLGVKPQMLDLVAGPLAAGMRPGTVLVSILAGVEDAALRARFPGARIVRAMPNLPVAIGQGVVGLHMVDDGPELRAAIDELMAPLGLVAWMDDAAAMDVVAAVAGSGPAFLYRFVDALAAAGVAAGLSVEMAAELALATVVGAAAQAGSSDVGPAEMAERVASPGGSTRKGLDVLDGDAGLGALMTRTIAAAVARNREMAAAAR</sequence>
<keyword evidence="3 4" id="KW-0560">Oxidoreductase</keyword>
<proteinExistence type="inferred from homology"/>
<evidence type="ECO:0000313" key="8">
    <source>
        <dbReference type="Proteomes" id="UP001597400"/>
    </source>
</evidence>
<gene>
    <name evidence="4" type="primary">proC</name>
    <name evidence="7" type="ORF">ACFSGX_02635</name>
</gene>
<feature type="domain" description="Pyrroline-5-carboxylate reductase dimerisation" evidence="6">
    <location>
        <begin position="158"/>
        <end position="261"/>
    </location>
</feature>
<name>A0ABW4TSM9_9SPHN</name>
<dbReference type="InterPro" id="IPR029036">
    <property type="entry name" value="P5CR_dimer"/>
</dbReference>
<dbReference type="EC" id="1.5.1.2" evidence="4"/>
<dbReference type="Pfam" id="PF03807">
    <property type="entry name" value="F420_oxidored"/>
    <property type="match status" value="1"/>
</dbReference>